<protein>
    <recommendedName>
        <fullName evidence="6">RRM domain-containing protein</fullName>
    </recommendedName>
</protein>
<dbReference type="InterPro" id="IPR035979">
    <property type="entry name" value="RBD_domain_sf"/>
</dbReference>
<reference evidence="7 8" key="1">
    <citation type="submission" date="2016-07" db="EMBL/GenBank/DDBJ databases">
        <title>Pervasive Adenine N6-methylation of Active Genes in Fungi.</title>
        <authorList>
            <consortium name="DOE Joint Genome Institute"/>
            <person name="Mondo S.J."/>
            <person name="Dannebaum R.O."/>
            <person name="Kuo R.C."/>
            <person name="Labutti K."/>
            <person name="Haridas S."/>
            <person name="Kuo A."/>
            <person name="Salamov A."/>
            <person name="Ahrendt S.R."/>
            <person name="Lipzen A."/>
            <person name="Sullivan W."/>
            <person name="Andreopoulos W.B."/>
            <person name="Clum A."/>
            <person name="Lindquist E."/>
            <person name="Daum C."/>
            <person name="Ramamoorthy G.K."/>
            <person name="Gryganskyi A."/>
            <person name="Culley D."/>
            <person name="Magnuson J.K."/>
            <person name="James T.Y."/>
            <person name="O'Malley M.A."/>
            <person name="Stajich J.E."/>
            <person name="Spatafora J.W."/>
            <person name="Visel A."/>
            <person name="Grigoriev I.V."/>
        </authorList>
    </citation>
    <scope>NUCLEOTIDE SEQUENCE [LARGE SCALE GENOMIC DNA]</scope>
    <source>
        <strain evidence="7 8">ATCC 12442</strain>
    </source>
</reference>
<feature type="domain" description="RRM" evidence="6">
    <location>
        <begin position="211"/>
        <end position="293"/>
    </location>
</feature>
<dbReference type="SMART" id="SM00360">
    <property type="entry name" value="RRM"/>
    <property type="match status" value="1"/>
</dbReference>
<dbReference type="OrthoDB" id="10266058at2759"/>
<feature type="region of interest" description="Disordered" evidence="5">
    <location>
        <begin position="336"/>
        <end position="362"/>
    </location>
</feature>
<evidence type="ECO:0000256" key="1">
    <source>
        <dbReference type="ARBA" id="ARBA00022664"/>
    </source>
</evidence>
<proteinExistence type="predicted"/>
<keyword evidence="2 4" id="KW-0694">RNA-binding</keyword>
<evidence type="ECO:0000313" key="8">
    <source>
        <dbReference type="Proteomes" id="UP000193922"/>
    </source>
</evidence>
<dbReference type="GO" id="GO:0006397">
    <property type="term" value="P:mRNA processing"/>
    <property type="evidence" value="ECO:0007669"/>
    <property type="project" value="UniProtKB-KW"/>
</dbReference>
<feature type="compositionally biased region" description="Basic residues" evidence="5">
    <location>
        <begin position="110"/>
        <end position="121"/>
    </location>
</feature>
<dbReference type="SUPFAM" id="SSF54928">
    <property type="entry name" value="RNA-binding domain, RBD"/>
    <property type="match status" value="1"/>
</dbReference>
<dbReference type="InterPro" id="IPR000504">
    <property type="entry name" value="RRM_dom"/>
</dbReference>
<feature type="compositionally biased region" description="Low complexity" evidence="5">
    <location>
        <begin position="341"/>
        <end position="362"/>
    </location>
</feature>
<dbReference type="CDD" id="cd12232">
    <property type="entry name" value="RRM3_U2AF65"/>
    <property type="match status" value="1"/>
</dbReference>
<dbReference type="Gene3D" id="3.30.70.330">
    <property type="match status" value="2"/>
</dbReference>
<keyword evidence="3" id="KW-0508">mRNA splicing</keyword>
<evidence type="ECO:0000256" key="3">
    <source>
        <dbReference type="ARBA" id="ARBA00023187"/>
    </source>
</evidence>
<dbReference type="EMBL" id="MCFD01000014">
    <property type="protein sequence ID" value="ORX66761.1"/>
    <property type="molecule type" value="Genomic_DNA"/>
</dbReference>
<keyword evidence="8" id="KW-1185">Reference proteome</keyword>
<name>A0A1Y1VZS2_9FUNG</name>
<feature type="compositionally biased region" description="Basic and acidic residues" evidence="5">
    <location>
        <begin position="60"/>
        <end position="69"/>
    </location>
</feature>
<dbReference type="STRING" id="61395.A0A1Y1VZS2"/>
<dbReference type="CDD" id="cd12230">
    <property type="entry name" value="RRM1_U2AF65"/>
    <property type="match status" value="1"/>
</dbReference>
<evidence type="ECO:0000256" key="5">
    <source>
        <dbReference type="SAM" id="MobiDB-lite"/>
    </source>
</evidence>
<sequence length="495" mass="54483">MADSSEHAGGSKHDSIPRVGDSTEERNEISPRDRRREPGKSSETMADSFLKNMGQTLMRKGAEARDMPRRSSQRGDSYDYERRRDYRRSSRHDRSRDQSYRRRSRSGERHRYRSRRSRSRSRSREVVPLHLRPKKLSAWDQAPAGFEHVSAAEAKASGVFPPPGQAVGSRNVASFNPSVLFEHTHREENARFRPSSRGEREFPSTASRQARRIYVGNIPLAIDEDAIAGFFNGLLVQLGIAPAHELPVVNIQISHDKNYAFVELRDAEQATQAMGMDGVVLQGQKLKIRRPKDYIPPEGQAEPPRPALGLPGVLSASVPDSPNKIYVGGLAHVSHRGAGHGAAAPREALPSASTPTPASPTLPARASMAWRWVTAAWLVQRASIGARSAHAPPQPVQLDYAPPVMPPAAPDAHPTQIIQLLNMVTAAELADPDEYADIVEDPRPGRARVSARSLSSFAAVDEATTALRALAGRKFADRTVVASYMADEDFDTKNY</sequence>
<feature type="compositionally biased region" description="Basic and acidic residues" evidence="5">
    <location>
        <begin position="76"/>
        <end position="109"/>
    </location>
</feature>
<accession>A0A1Y1VZS2</accession>
<evidence type="ECO:0000313" key="7">
    <source>
        <dbReference type="EMBL" id="ORX66761.1"/>
    </source>
</evidence>
<dbReference type="GO" id="GO:0003723">
    <property type="term" value="F:RNA binding"/>
    <property type="evidence" value="ECO:0007669"/>
    <property type="project" value="UniProtKB-UniRule"/>
</dbReference>
<dbReference type="GeneID" id="63802375"/>
<comment type="caution">
    <text evidence="7">The sequence shown here is derived from an EMBL/GenBank/DDBJ whole genome shotgun (WGS) entry which is preliminary data.</text>
</comment>
<evidence type="ECO:0000259" key="6">
    <source>
        <dbReference type="PROSITE" id="PS50102"/>
    </source>
</evidence>
<dbReference type="PROSITE" id="PS50102">
    <property type="entry name" value="RRM"/>
    <property type="match status" value="1"/>
</dbReference>
<evidence type="ECO:0000256" key="2">
    <source>
        <dbReference type="ARBA" id="ARBA00022884"/>
    </source>
</evidence>
<organism evidence="7 8">
    <name type="scientific">Linderina pennispora</name>
    <dbReference type="NCBI Taxonomy" id="61395"/>
    <lineage>
        <taxon>Eukaryota</taxon>
        <taxon>Fungi</taxon>
        <taxon>Fungi incertae sedis</taxon>
        <taxon>Zoopagomycota</taxon>
        <taxon>Kickxellomycotina</taxon>
        <taxon>Kickxellomycetes</taxon>
        <taxon>Kickxellales</taxon>
        <taxon>Kickxellaceae</taxon>
        <taxon>Linderina</taxon>
    </lineage>
</organism>
<dbReference type="GO" id="GO:0008380">
    <property type="term" value="P:RNA splicing"/>
    <property type="evidence" value="ECO:0007669"/>
    <property type="project" value="UniProtKB-KW"/>
</dbReference>
<keyword evidence="1" id="KW-0507">mRNA processing</keyword>
<feature type="region of interest" description="Disordered" evidence="5">
    <location>
        <begin position="1"/>
        <end position="127"/>
    </location>
</feature>
<evidence type="ECO:0000256" key="4">
    <source>
        <dbReference type="PROSITE-ProRule" id="PRU00176"/>
    </source>
</evidence>
<dbReference type="RefSeq" id="XP_040740720.1">
    <property type="nucleotide sequence ID" value="XM_040885727.1"/>
</dbReference>
<dbReference type="AlphaFoldDB" id="A0A1Y1VZS2"/>
<dbReference type="PANTHER" id="PTHR23139">
    <property type="entry name" value="RNA-BINDING PROTEIN"/>
    <property type="match status" value="1"/>
</dbReference>
<dbReference type="Proteomes" id="UP000193922">
    <property type="component" value="Unassembled WGS sequence"/>
</dbReference>
<feature type="compositionally biased region" description="Basic and acidic residues" evidence="5">
    <location>
        <begin position="1"/>
        <end position="40"/>
    </location>
</feature>
<dbReference type="InterPro" id="IPR012677">
    <property type="entry name" value="Nucleotide-bd_a/b_plait_sf"/>
</dbReference>
<gene>
    <name evidence="7" type="ORF">DL89DRAFT_259885</name>
</gene>